<comment type="caution">
    <text evidence="1">The sequence shown here is derived from an EMBL/GenBank/DDBJ whole genome shotgun (WGS) entry which is preliminary data.</text>
</comment>
<protein>
    <recommendedName>
        <fullName evidence="3">Transposase</fullName>
    </recommendedName>
</protein>
<sequence length="53" mass="5585">METIEVKAAKTTDTKAPAADLVALYRPLGLRAVLAAALQIKVKPSGKLVKRPA</sequence>
<accession>A0ABT4KDB8</accession>
<gene>
    <name evidence="1" type="ORF">O3W52_07010</name>
</gene>
<proteinExistence type="predicted"/>
<evidence type="ECO:0000313" key="2">
    <source>
        <dbReference type="Proteomes" id="UP001079430"/>
    </source>
</evidence>
<evidence type="ECO:0008006" key="3">
    <source>
        <dbReference type="Google" id="ProtNLM"/>
    </source>
</evidence>
<dbReference type="EMBL" id="JAPVOI010000004">
    <property type="protein sequence ID" value="MCZ4089820.1"/>
    <property type="molecule type" value="Genomic_DNA"/>
</dbReference>
<name>A0ABT4KDB8_9HYPH</name>
<evidence type="ECO:0000313" key="1">
    <source>
        <dbReference type="EMBL" id="MCZ4089820.1"/>
    </source>
</evidence>
<organism evidence="1 2">
    <name type="scientific">Sinorhizobium psoraleae</name>
    <dbReference type="NCBI Taxonomy" id="520838"/>
    <lineage>
        <taxon>Bacteria</taxon>
        <taxon>Pseudomonadati</taxon>
        <taxon>Pseudomonadota</taxon>
        <taxon>Alphaproteobacteria</taxon>
        <taxon>Hyphomicrobiales</taxon>
        <taxon>Rhizobiaceae</taxon>
        <taxon>Sinorhizobium/Ensifer group</taxon>
        <taxon>Sinorhizobium</taxon>
    </lineage>
</organism>
<keyword evidence="2" id="KW-1185">Reference proteome</keyword>
<reference evidence="1" key="1">
    <citation type="submission" date="2022-10" db="EMBL/GenBank/DDBJ databases">
        <title>Whole genome sequencing of three plant growth promoting bacteria isolated from Vachellia tortilis subsp. raddiana in Morocco.</title>
        <authorList>
            <person name="Hnini M."/>
            <person name="Zouagui R."/>
            <person name="Zouagui H."/>
            <person name="Chemao Elfihri M.-W."/>
            <person name="Ibrahimi A."/>
            <person name="Sbabou L."/>
            <person name="Aurag J."/>
        </authorList>
    </citation>
    <scope>NUCLEOTIDE SEQUENCE</scope>
    <source>
        <strain evidence="1">LMR678</strain>
    </source>
</reference>
<dbReference type="RefSeq" id="WP_173510209.1">
    <property type="nucleotide sequence ID" value="NZ_JABEKV010000002.1"/>
</dbReference>
<dbReference type="Proteomes" id="UP001079430">
    <property type="component" value="Unassembled WGS sequence"/>
</dbReference>